<dbReference type="Pfam" id="PF02463">
    <property type="entry name" value="SMC_N"/>
    <property type="match status" value="1"/>
</dbReference>
<organism evidence="12 13">
    <name type="scientific">Candidatus Beckwithbacteria bacterium GW2011_GWB1_47_15</name>
    <dbReference type="NCBI Taxonomy" id="1618371"/>
    <lineage>
        <taxon>Bacteria</taxon>
        <taxon>Candidatus Beckwithiibacteriota</taxon>
    </lineage>
</organism>
<evidence type="ECO:0000256" key="2">
    <source>
        <dbReference type="ARBA" id="ARBA00008016"/>
    </source>
</evidence>
<keyword evidence="9 10" id="KW-0227">DNA damage</keyword>
<protein>
    <recommendedName>
        <fullName evidence="3 9">DNA replication and repair protein RecF</fullName>
    </recommendedName>
</protein>
<dbReference type="InterPro" id="IPR018078">
    <property type="entry name" value="DNA-binding_RecF_CS"/>
</dbReference>
<comment type="caution">
    <text evidence="12">The sequence shown here is derived from an EMBL/GenBank/DDBJ whole genome shotgun (WGS) entry which is preliminary data.</text>
</comment>
<keyword evidence="5 9" id="KW-0235">DNA replication</keyword>
<feature type="domain" description="RecF/RecN/SMC N-terminal" evidence="11">
    <location>
        <begin position="9"/>
        <end position="336"/>
    </location>
</feature>
<dbReference type="PROSITE" id="PS00618">
    <property type="entry name" value="RECF_2"/>
    <property type="match status" value="1"/>
</dbReference>
<dbReference type="AlphaFoldDB" id="A0A0G1UTZ6"/>
<evidence type="ECO:0000256" key="1">
    <source>
        <dbReference type="ARBA" id="ARBA00004496"/>
    </source>
</evidence>
<dbReference type="InterPro" id="IPR003395">
    <property type="entry name" value="RecF/RecN/SMC_N"/>
</dbReference>
<dbReference type="InterPro" id="IPR001238">
    <property type="entry name" value="DNA-binding_RecF"/>
</dbReference>
<dbReference type="PANTHER" id="PTHR32182:SF0">
    <property type="entry name" value="DNA REPLICATION AND REPAIR PROTEIN RECF"/>
    <property type="match status" value="1"/>
</dbReference>
<evidence type="ECO:0000256" key="8">
    <source>
        <dbReference type="ARBA" id="ARBA00023125"/>
    </source>
</evidence>
<dbReference type="PANTHER" id="PTHR32182">
    <property type="entry name" value="DNA REPLICATION AND REPAIR PROTEIN RECF"/>
    <property type="match status" value="1"/>
</dbReference>
<dbReference type="GO" id="GO:0000731">
    <property type="term" value="P:DNA synthesis involved in DNA repair"/>
    <property type="evidence" value="ECO:0007669"/>
    <property type="project" value="TreeGrafter"/>
</dbReference>
<dbReference type="EMBL" id="LCNT01000004">
    <property type="protein sequence ID" value="KKU61180.1"/>
    <property type="molecule type" value="Genomic_DNA"/>
</dbReference>
<dbReference type="Gene3D" id="3.40.50.300">
    <property type="entry name" value="P-loop containing nucleotide triphosphate hydrolases"/>
    <property type="match status" value="1"/>
</dbReference>
<evidence type="ECO:0000256" key="7">
    <source>
        <dbReference type="ARBA" id="ARBA00022840"/>
    </source>
</evidence>
<keyword evidence="6 9" id="KW-0547">Nucleotide-binding</keyword>
<keyword evidence="9 10" id="KW-0234">DNA repair</keyword>
<keyword evidence="9 10" id="KW-0742">SOS response</keyword>
<evidence type="ECO:0000256" key="5">
    <source>
        <dbReference type="ARBA" id="ARBA00022705"/>
    </source>
</evidence>
<dbReference type="NCBIfam" id="TIGR00611">
    <property type="entry name" value="recf"/>
    <property type="match status" value="1"/>
</dbReference>
<dbReference type="GO" id="GO:0005524">
    <property type="term" value="F:ATP binding"/>
    <property type="evidence" value="ECO:0007669"/>
    <property type="project" value="UniProtKB-UniRule"/>
</dbReference>
<evidence type="ECO:0000313" key="12">
    <source>
        <dbReference type="EMBL" id="KKU61180.1"/>
    </source>
</evidence>
<gene>
    <name evidence="9" type="primary">recF</name>
    <name evidence="12" type="ORF">UX85_C0004G0102</name>
</gene>
<dbReference type="GO" id="GO:0009432">
    <property type="term" value="P:SOS response"/>
    <property type="evidence" value="ECO:0007669"/>
    <property type="project" value="UniProtKB-UniRule"/>
</dbReference>
<evidence type="ECO:0000256" key="4">
    <source>
        <dbReference type="ARBA" id="ARBA00022490"/>
    </source>
</evidence>
<dbReference type="GO" id="GO:0005737">
    <property type="term" value="C:cytoplasm"/>
    <property type="evidence" value="ECO:0007669"/>
    <property type="project" value="UniProtKB-SubCell"/>
</dbReference>
<dbReference type="GO" id="GO:0006302">
    <property type="term" value="P:double-strand break repair"/>
    <property type="evidence" value="ECO:0007669"/>
    <property type="project" value="TreeGrafter"/>
</dbReference>
<comment type="similarity">
    <text evidence="2 9 10">Belongs to the RecF family.</text>
</comment>
<keyword evidence="4 9" id="KW-0963">Cytoplasm</keyword>
<accession>A0A0G1UTZ6</accession>
<comment type="subcellular location">
    <subcellularLocation>
        <location evidence="1 9 10">Cytoplasm</location>
    </subcellularLocation>
</comment>
<dbReference type="Proteomes" id="UP000033860">
    <property type="component" value="Unassembled WGS sequence"/>
</dbReference>
<proteinExistence type="inferred from homology"/>
<dbReference type="InterPro" id="IPR027417">
    <property type="entry name" value="P-loop_NTPase"/>
</dbReference>
<comment type="function">
    <text evidence="9 10">The RecF protein is involved in DNA metabolism; it is required for DNA replication and normal SOS inducibility. RecF binds preferentially to single-stranded, linear DNA. It also seems to bind ATP.</text>
</comment>
<evidence type="ECO:0000313" key="13">
    <source>
        <dbReference type="Proteomes" id="UP000033860"/>
    </source>
</evidence>
<dbReference type="Gene3D" id="1.20.1050.90">
    <property type="entry name" value="RecF/RecN/SMC, N-terminal domain"/>
    <property type="match status" value="1"/>
</dbReference>
<dbReference type="HAMAP" id="MF_00365">
    <property type="entry name" value="RecF"/>
    <property type="match status" value="1"/>
</dbReference>
<dbReference type="SUPFAM" id="SSF52540">
    <property type="entry name" value="P-loop containing nucleoside triphosphate hydrolases"/>
    <property type="match status" value="1"/>
</dbReference>
<name>A0A0G1UTZ6_9BACT</name>
<evidence type="ECO:0000256" key="6">
    <source>
        <dbReference type="ARBA" id="ARBA00022741"/>
    </source>
</evidence>
<keyword evidence="7 9" id="KW-0067">ATP-binding</keyword>
<keyword evidence="8 9" id="KW-0238">DNA-binding</keyword>
<evidence type="ECO:0000256" key="10">
    <source>
        <dbReference type="RuleBase" id="RU000578"/>
    </source>
</evidence>
<evidence type="ECO:0000256" key="9">
    <source>
        <dbReference type="HAMAP-Rule" id="MF_00365"/>
    </source>
</evidence>
<evidence type="ECO:0000259" key="11">
    <source>
        <dbReference type="Pfam" id="PF02463"/>
    </source>
</evidence>
<sequence>MPQVSKMILASLQLKNFRNYRKKMVVLTDNTTLIVGDNGAGKTNILEAVYLLATGKSFRATREDQMIFYGENLTRVVGQASEELEIRLTGGQKRYLVNGVGKRRMDFVGILRSVLFRPEDIELTLGSPKIRRDYLDSVLEQTDREYRRSNLSYQKGLRQRNKLLEKIREGEGERKQLIFWDQMLIKNGDIVAGKREEFLGFISEGLAKRGLGLKLAYDKSVISVSRLKQYETQEVAAATTLVGPHRDDFGFISRRPGKAEKNLSLYGSRGEQRIAVFAVKLIELEFVAEKSETRPVLLLDDIFSELDARHRQEVVKLLAKQQTIITATDEAMLPKSAHAEVVRL</sequence>
<evidence type="ECO:0000256" key="3">
    <source>
        <dbReference type="ARBA" id="ARBA00020170"/>
    </source>
</evidence>
<feature type="binding site" evidence="9">
    <location>
        <begin position="36"/>
        <end position="43"/>
    </location>
    <ligand>
        <name>ATP</name>
        <dbReference type="ChEBI" id="CHEBI:30616"/>
    </ligand>
</feature>
<dbReference type="PATRIC" id="fig|1618371.3.peg.686"/>
<dbReference type="InterPro" id="IPR042174">
    <property type="entry name" value="RecF_2"/>
</dbReference>
<reference evidence="12 13" key="1">
    <citation type="journal article" date="2015" name="Nature">
        <title>rRNA introns, odd ribosomes, and small enigmatic genomes across a large radiation of phyla.</title>
        <authorList>
            <person name="Brown C.T."/>
            <person name="Hug L.A."/>
            <person name="Thomas B.C."/>
            <person name="Sharon I."/>
            <person name="Castelle C.J."/>
            <person name="Singh A."/>
            <person name="Wilkins M.J."/>
            <person name="Williams K.H."/>
            <person name="Banfield J.F."/>
        </authorList>
    </citation>
    <scope>NUCLEOTIDE SEQUENCE [LARGE SCALE GENOMIC DNA]</scope>
</reference>
<dbReference type="GO" id="GO:0003697">
    <property type="term" value="F:single-stranded DNA binding"/>
    <property type="evidence" value="ECO:0007669"/>
    <property type="project" value="UniProtKB-UniRule"/>
</dbReference>
<dbReference type="GO" id="GO:0006260">
    <property type="term" value="P:DNA replication"/>
    <property type="evidence" value="ECO:0007669"/>
    <property type="project" value="UniProtKB-UniRule"/>
</dbReference>